<evidence type="ECO:0000313" key="3">
    <source>
        <dbReference type="Proteomes" id="UP000460157"/>
    </source>
</evidence>
<name>A0A7K1UI65_9MICC</name>
<sequence>MERIALEQALEVIERLGFYVRDEGLLESALARPVTAVFGNPAYPTLQPAAAAQTESLARNHSLLDGNKRSTFFLLNVFLSLNDAQLVAEDDAVFNYILDAAQGKLSLEESAEFIQANVRRWQD</sequence>
<dbReference type="Pfam" id="PF02661">
    <property type="entry name" value="Fic"/>
    <property type="match status" value="1"/>
</dbReference>
<dbReference type="EMBL" id="WRPM01000051">
    <property type="protein sequence ID" value="MVT26139.1"/>
    <property type="molecule type" value="Genomic_DNA"/>
</dbReference>
<organism evidence="2 3">
    <name type="scientific">Nesterenkonia alkaliphila</name>
    <dbReference type="NCBI Taxonomy" id="1463631"/>
    <lineage>
        <taxon>Bacteria</taxon>
        <taxon>Bacillati</taxon>
        <taxon>Actinomycetota</taxon>
        <taxon>Actinomycetes</taxon>
        <taxon>Micrococcales</taxon>
        <taxon>Micrococcaceae</taxon>
        <taxon>Nesterenkonia</taxon>
    </lineage>
</organism>
<dbReference type="PANTHER" id="PTHR39426:SF1">
    <property type="entry name" value="HOMOLOGY TO DEATH-ON-CURING PROTEIN OF PHAGE P1"/>
    <property type="match status" value="1"/>
</dbReference>
<dbReference type="OrthoDB" id="9802752at2"/>
<comment type="caution">
    <text evidence="2">The sequence shown here is derived from an EMBL/GenBank/DDBJ whole genome shotgun (WGS) entry which is preliminary data.</text>
</comment>
<dbReference type="PANTHER" id="PTHR39426">
    <property type="entry name" value="HOMOLOGY TO DEATH-ON-CURING PROTEIN OF PHAGE P1"/>
    <property type="match status" value="1"/>
</dbReference>
<dbReference type="RefSeq" id="WP_157322815.1">
    <property type="nucleotide sequence ID" value="NZ_BMFX01000006.1"/>
</dbReference>
<dbReference type="InterPro" id="IPR053737">
    <property type="entry name" value="Type_II_TA_Toxin"/>
</dbReference>
<dbReference type="PROSITE" id="PS51459">
    <property type="entry name" value="FIDO"/>
    <property type="match status" value="1"/>
</dbReference>
<evidence type="ECO:0000259" key="1">
    <source>
        <dbReference type="PROSITE" id="PS51459"/>
    </source>
</evidence>
<reference evidence="2 3" key="1">
    <citation type="submission" date="2019-12" db="EMBL/GenBank/DDBJ databases">
        <title>Nesterenkonia muleiensis sp. nov., a novel actinobacterium isolated from sap of Populus euphratica.</title>
        <authorList>
            <person name="Wang R."/>
        </authorList>
    </citation>
    <scope>NUCLEOTIDE SEQUENCE [LARGE SCALE GENOMIC DNA]</scope>
    <source>
        <strain evidence="2 3">F10</strain>
    </source>
</reference>
<dbReference type="AlphaFoldDB" id="A0A7K1UI65"/>
<evidence type="ECO:0000313" key="2">
    <source>
        <dbReference type="EMBL" id="MVT26139.1"/>
    </source>
</evidence>
<dbReference type="InterPro" id="IPR003812">
    <property type="entry name" value="Fido"/>
</dbReference>
<dbReference type="Proteomes" id="UP000460157">
    <property type="component" value="Unassembled WGS sequence"/>
</dbReference>
<dbReference type="GO" id="GO:0016301">
    <property type="term" value="F:kinase activity"/>
    <property type="evidence" value="ECO:0007669"/>
    <property type="project" value="InterPro"/>
</dbReference>
<keyword evidence="3" id="KW-1185">Reference proteome</keyword>
<dbReference type="InterPro" id="IPR006440">
    <property type="entry name" value="Doc"/>
</dbReference>
<proteinExistence type="predicted"/>
<dbReference type="NCBIfam" id="TIGR01550">
    <property type="entry name" value="DOC_P1"/>
    <property type="match status" value="1"/>
</dbReference>
<protein>
    <submittedName>
        <fullName evidence="2">Type II toxin-antitoxin system death-on-curing family toxin</fullName>
    </submittedName>
</protein>
<accession>A0A7K1UI65</accession>
<dbReference type="Gene3D" id="1.20.120.1870">
    <property type="entry name" value="Fic/DOC protein, Fido domain"/>
    <property type="match status" value="1"/>
</dbReference>
<gene>
    <name evidence="2" type="ORF">GNZ21_07175</name>
</gene>
<feature type="domain" description="Fido" evidence="1">
    <location>
        <begin position="1"/>
        <end position="116"/>
    </location>
</feature>